<organism evidence="12 13">
    <name type="scientific">Crassostrea virginica</name>
    <name type="common">Eastern oyster</name>
    <dbReference type="NCBI Taxonomy" id="6565"/>
    <lineage>
        <taxon>Eukaryota</taxon>
        <taxon>Metazoa</taxon>
        <taxon>Spiralia</taxon>
        <taxon>Lophotrochozoa</taxon>
        <taxon>Mollusca</taxon>
        <taxon>Bivalvia</taxon>
        <taxon>Autobranchia</taxon>
        <taxon>Pteriomorphia</taxon>
        <taxon>Ostreida</taxon>
        <taxon>Ostreoidea</taxon>
        <taxon>Ostreidae</taxon>
        <taxon>Crassostrea</taxon>
    </lineage>
</organism>
<dbReference type="UniPathway" id="UPA00242"/>
<dbReference type="CDD" id="cd09019">
    <property type="entry name" value="galactose_mutarotase_like"/>
    <property type="match status" value="1"/>
</dbReference>
<dbReference type="GeneID" id="111131530"/>
<evidence type="ECO:0000256" key="11">
    <source>
        <dbReference type="PIRSR" id="PIRSR005096-3"/>
    </source>
</evidence>
<gene>
    <name evidence="13" type="primary">LOC111131530</name>
</gene>
<keyword evidence="7 9" id="KW-0119">Carbohydrate metabolism</keyword>
<comment type="similarity">
    <text evidence="5 9">Belongs to the aldose epimerase family.</text>
</comment>
<evidence type="ECO:0000313" key="12">
    <source>
        <dbReference type="Proteomes" id="UP000694844"/>
    </source>
</evidence>
<feature type="binding site" evidence="11">
    <location>
        <begin position="188"/>
        <end position="190"/>
    </location>
    <ligand>
        <name>beta-D-galactose</name>
        <dbReference type="ChEBI" id="CHEBI:27667"/>
    </ligand>
</feature>
<dbReference type="PANTHER" id="PTHR10091:SF0">
    <property type="entry name" value="GALACTOSE MUTAROTASE"/>
    <property type="match status" value="1"/>
</dbReference>
<dbReference type="Gene3D" id="2.70.98.10">
    <property type="match status" value="1"/>
</dbReference>
<dbReference type="InterPro" id="IPR014718">
    <property type="entry name" value="GH-type_carb-bd"/>
</dbReference>
<keyword evidence="12" id="KW-1185">Reference proteome</keyword>
<evidence type="ECO:0000256" key="6">
    <source>
        <dbReference type="ARBA" id="ARBA00023235"/>
    </source>
</evidence>
<comment type="catalytic activity">
    <reaction evidence="2">
        <text>alpha-D-galactose = beta-D-galactose</text>
        <dbReference type="Rhea" id="RHEA:28675"/>
        <dbReference type="ChEBI" id="CHEBI:27667"/>
        <dbReference type="ChEBI" id="CHEBI:28061"/>
        <dbReference type="EC" id="5.1.3.3"/>
    </reaction>
    <physiologicalReaction direction="right-to-left" evidence="2">
        <dbReference type="Rhea" id="RHEA:28677"/>
    </physiologicalReaction>
</comment>
<evidence type="ECO:0000256" key="5">
    <source>
        <dbReference type="ARBA" id="ARBA00006206"/>
    </source>
</evidence>
<dbReference type="InterPro" id="IPR008183">
    <property type="entry name" value="Aldose_1/G6P_1-epimerase"/>
</dbReference>
<feature type="active site" description="Proton donor" evidence="10">
    <location>
        <position position="188"/>
    </location>
</feature>
<evidence type="ECO:0000256" key="9">
    <source>
        <dbReference type="PIRNR" id="PIRNR005096"/>
    </source>
</evidence>
<comment type="catalytic activity">
    <reaction evidence="1 9">
        <text>alpha-D-glucose = beta-D-glucose</text>
        <dbReference type="Rhea" id="RHEA:10264"/>
        <dbReference type="ChEBI" id="CHEBI:15903"/>
        <dbReference type="ChEBI" id="CHEBI:17925"/>
        <dbReference type="EC" id="5.1.3.3"/>
    </reaction>
</comment>
<comment type="pathway">
    <text evidence="4 9">Carbohydrate metabolism; hexose metabolism.</text>
</comment>
<dbReference type="InterPro" id="IPR011013">
    <property type="entry name" value="Gal_mutarotase_sf_dom"/>
</dbReference>
<dbReference type="Pfam" id="PF01263">
    <property type="entry name" value="Aldose_epim"/>
    <property type="match status" value="1"/>
</dbReference>
<comment type="function">
    <text evidence="8">Mutarotase that catalyzes the interconversion of beta-D-galactose and alpha-D-galactose during galactose metabolism. Beta-D-galactose is metabolized in the liver into glucose 1-phosphate, the primary metabolic fuel, by the action of four enzymes that constitute the Leloir pathway: GALM, GALK1 (galactokinase), GALT (galactose-1-phosphate uridylyltransferase) and GALE (UDP-galactose-4'-epimerase). Involved in the maintenance of the equilibrium between the beta- and alpha-anomers of galactose, therefore ensuring a sufficient supply of the alpha-anomer for GALK1. Also active on D-glucose although shows a preference for galactose over glucose.</text>
</comment>
<dbReference type="GO" id="GO:0033499">
    <property type="term" value="P:galactose catabolic process via UDP-galactose, Leloir pathway"/>
    <property type="evidence" value="ECO:0007669"/>
    <property type="project" value="TreeGrafter"/>
</dbReference>
<keyword evidence="6 9" id="KW-0413">Isomerase</keyword>
<accession>A0A8B8E2Q9</accession>
<evidence type="ECO:0000256" key="10">
    <source>
        <dbReference type="PIRSR" id="PIRSR005096-1"/>
    </source>
</evidence>
<dbReference type="GO" id="GO:0030246">
    <property type="term" value="F:carbohydrate binding"/>
    <property type="evidence" value="ECO:0007669"/>
    <property type="project" value="InterPro"/>
</dbReference>
<dbReference type="GO" id="GO:0004034">
    <property type="term" value="F:aldose 1-epimerase activity"/>
    <property type="evidence" value="ECO:0007669"/>
    <property type="project" value="UniProtKB-EC"/>
</dbReference>
<dbReference type="KEGG" id="cvn:111131530"/>
<dbReference type="InterPro" id="IPR018052">
    <property type="entry name" value="Ald1_epimerase_CS"/>
</dbReference>
<evidence type="ECO:0000256" key="8">
    <source>
        <dbReference type="ARBA" id="ARBA00045743"/>
    </source>
</evidence>
<feature type="active site" description="Proton acceptor" evidence="10">
    <location>
        <position position="322"/>
    </location>
</feature>
<dbReference type="UniPathway" id="UPA00214"/>
<evidence type="ECO:0000256" key="2">
    <source>
        <dbReference type="ARBA" id="ARBA00001712"/>
    </source>
</evidence>
<proteinExistence type="inferred from homology"/>
<dbReference type="EC" id="5.1.3.3" evidence="9"/>
<dbReference type="GO" id="GO:0006006">
    <property type="term" value="P:glucose metabolic process"/>
    <property type="evidence" value="ECO:0007669"/>
    <property type="project" value="TreeGrafter"/>
</dbReference>
<comment type="pathway">
    <text evidence="3">Carbohydrate metabolism; galactose metabolism.</text>
</comment>
<evidence type="ECO:0000313" key="13">
    <source>
        <dbReference type="RefSeq" id="XP_022334827.1"/>
    </source>
</evidence>
<dbReference type="RefSeq" id="XP_022334827.1">
    <property type="nucleotide sequence ID" value="XM_022479119.1"/>
</dbReference>
<evidence type="ECO:0000256" key="1">
    <source>
        <dbReference type="ARBA" id="ARBA00001614"/>
    </source>
</evidence>
<reference evidence="13" key="1">
    <citation type="submission" date="2025-08" db="UniProtKB">
        <authorList>
            <consortium name="RefSeq"/>
        </authorList>
    </citation>
    <scope>IDENTIFICATION</scope>
    <source>
        <tissue evidence="13">Whole sample</tissue>
    </source>
</reference>
<dbReference type="InterPro" id="IPR047215">
    <property type="entry name" value="Galactose_mutarotase-like"/>
</dbReference>
<evidence type="ECO:0000256" key="4">
    <source>
        <dbReference type="ARBA" id="ARBA00005028"/>
    </source>
</evidence>
<dbReference type="PIRSF" id="PIRSF005096">
    <property type="entry name" value="GALM"/>
    <property type="match status" value="1"/>
</dbReference>
<protein>
    <recommendedName>
        <fullName evidence="9">Aldose 1-epimerase</fullName>
        <ecNumber evidence="9">5.1.3.3</ecNumber>
    </recommendedName>
</protein>
<evidence type="ECO:0000256" key="3">
    <source>
        <dbReference type="ARBA" id="ARBA00004947"/>
    </source>
</evidence>
<dbReference type="OrthoDB" id="274691at2759"/>
<dbReference type="InterPro" id="IPR015443">
    <property type="entry name" value="Aldose_1-epimerase"/>
</dbReference>
<sequence length="360" mass="40536">MSASAAVPVQDSYGRLSDGREVFRYTFRNSRNVTVRVINYGCVITDILVPDKNGTIDDISIGYDKIEDYEGNPRCFGSICGRVVNVISKGKFVLDDKEYTLPLTFSSLENEAPKHAIHGGIQGFHLKLFSSWIEDDKVKMKYASPDGEEGFPGELTTIVTYQLTNQNELITEYSATTTKPTIVNLTNHAYFNLQKHDYPNLDDHVLQIMAEQYTENKDDDIFIPSGKLRDVTGTPFDFRKPVRMGDRLKEGPHGRGFFHNFCLGESGPLKQAAILDHPPTGRRLEVLTTEPGMHLYTGCNTIPHTRGKSGAVYEPFCSICLETQHYPDTPTHQEKFPSIVLRPGEHFYSKTVFKFGLIPQ</sequence>
<dbReference type="SUPFAM" id="SSF74650">
    <property type="entry name" value="Galactose mutarotase-like"/>
    <property type="match status" value="1"/>
</dbReference>
<evidence type="ECO:0000256" key="7">
    <source>
        <dbReference type="ARBA" id="ARBA00023277"/>
    </source>
</evidence>
<dbReference type="AlphaFoldDB" id="A0A8B8E2Q9"/>
<dbReference type="Proteomes" id="UP000694844">
    <property type="component" value="Chromosome 4"/>
</dbReference>
<dbReference type="PANTHER" id="PTHR10091">
    <property type="entry name" value="ALDOSE-1-EPIMERASE"/>
    <property type="match status" value="1"/>
</dbReference>
<dbReference type="PROSITE" id="PS00545">
    <property type="entry name" value="ALDOSE_1_EPIMERASE"/>
    <property type="match status" value="1"/>
</dbReference>
<name>A0A8B8E2Q9_CRAVI</name>